<feature type="compositionally biased region" description="Pro residues" evidence="1">
    <location>
        <begin position="340"/>
        <end position="349"/>
    </location>
</feature>
<evidence type="ECO:0000313" key="3">
    <source>
        <dbReference type="Proteomes" id="UP000092993"/>
    </source>
</evidence>
<gene>
    <name evidence="2" type="ORF">A0H81_09620</name>
</gene>
<feature type="compositionally biased region" description="Polar residues" evidence="1">
    <location>
        <begin position="407"/>
        <end position="420"/>
    </location>
</feature>
<name>A0A1C7M1P9_GRIFR</name>
<feature type="compositionally biased region" description="Pro residues" evidence="1">
    <location>
        <begin position="484"/>
        <end position="515"/>
    </location>
</feature>
<comment type="caution">
    <text evidence="2">The sequence shown here is derived from an EMBL/GenBank/DDBJ whole genome shotgun (WGS) entry which is preliminary data.</text>
</comment>
<evidence type="ECO:0000256" key="1">
    <source>
        <dbReference type="SAM" id="MobiDB-lite"/>
    </source>
</evidence>
<dbReference type="OMA" id="ICALTRW"/>
<organism evidence="2 3">
    <name type="scientific">Grifola frondosa</name>
    <name type="common">Maitake</name>
    <name type="synonym">Polyporus frondosus</name>
    <dbReference type="NCBI Taxonomy" id="5627"/>
    <lineage>
        <taxon>Eukaryota</taxon>
        <taxon>Fungi</taxon>
        <taxon>Dikarya</taxon>
        <taxon>Basidiomycota</taxon>
        <taxon>Agaricomycotina</taxon>
        <taxon>Agaricomycetes</taxon>
        <taxon>Polyporales</taxon>
        <taxon>Grifolaceae</taxon>
        <taxon>Grifola</taxon>
    </lineage>
</organism>
<keyword evidence="3" id="KW-1185">Reference proteome</keyword>
<feature type="region of interest" description="Disordered" evidence="1">
    <location>
        <begin position="333"/>
        <end position="553"/>
    </location>
</feature>
<dbReference type="EMBL" id="LUGG01000014">
    <property type="protein sequence ID" value="OBZ70336.1"/>
    <property type="molecule type" value="Genomic_DNA"/>
</dbReference>
<feature type="compositionally biased region" description="Polar residues" evidence="1">
    <location>
        <begin position="358"/>
        <end position="373"/>
    </location>
</feature>
<accession>A0A1C7M1P9</accession>
<dbReference type="OrthoDB" id="2803524at2759"/>
<proteinExistence type="predicted"/>
<dbReference type="AlphaFoldDB" id="A0A1C7M1P9"/>
<feature type="compositionally biased region" description="Low complexity" evidence="1">
    <location>
        <begin position="460"/>
        <end position="469"/>
    </location>
</feature>
<feature type="compositionally biased region" description="Low complexity" evidence="1">
    <location>
        <begin position="429"/>
        <end position="439"/>
    </location>
</feature>
<dbReference type="STRING" id="5627.A0A1C7M1P9"/>
<feature type="compositionally biased region" description="Polar residues" evidence="1">
    <location>
        <begin position="525"/>
        <end position="553"/>
    </location>
</feature>
<dbReference type="Proteomes" id="UP000092993">
    <property type="component" value="Unassembled WGS sequence"/>
</dbReference>
<reference evidence="2 3" key="1">
    <citation type="submission" date="2016-03" db="EMBL/GenBank/DDBJ databases">
        <title>Whole genome sequencing of Grifola frondosa 9006-11.</title>
        <authorList>
            <person name="Min B."/>
            <person name="Park H."/>
            <person name="Kim J.-G."/>
            <person name="Cho H."/>
            <person name="Oh Y.-L."/>
            <person name="Kong W.-S."/>
            <person name="Choi I.-G."/>
        </authorList>
    </citation>
    <scope>NUCLEOTIDE SEQUENCE [LARGE SCALE GENOMIC DNA]</scope>
    <source>
        <strain evidence="2 3">9006-11</strain>
    </source>
</reference>
<evidence type="ECO:0000313" key="2">
    <source>
        <dbReference type="EMBL" id="OBZ70336.1"/>
    </source>
</evidence>
<protein>
    <submittedName>
        <fullName evidence="2">Uncharacterized protein</fullName>
    </submittedName>
</protein>
<feature type="compositionally biased region" description="Polar residues" evidence="1">
    <location>
        <begin position="382"/>
        <end position="391"/>
    </location>
</feature>
<sequence>MAPPSWATPDELAWLQAHAEDYLTHQKLGTLPKFWSTLSEDWYKAFPEEDRLFGKDHGVLTDEQNVELGKAYKARTKRLKEWFANHHNPKGRQAARLKPLAAALSTKIKKHRVLTPVEVYSIRYYDTRVKAKVDAACAGREMLPGERLALLRRMTAEIYSNETDSIKEEIAAEVENLQRIKAAKPDEKGNTDLDKLSPELIQQTIDDLPGLVNQFLQEIVGLTDWQFSIIGGGPMPKEGGVVRTFSFHVGRNALGMDFSQVLGDFQKLVIVPYAKFLGGAGGVYPPEVCLQRALTSVKEGSSDSVSPDYNSTQLTYPATSTPAVQRYSPQILSHVSTPNTPMPSQPPVPGTGFPAVSIQANTPTAPSQPSLTLATPGPTPAASVTSQQILSSDVAPSGPNETFAGMRSSTPLPALETSSTAPPPAKEIPSAPTSETSSPALPPVPEISSMTPTPAPETPSSPALGTSPTTSPPMPETSSATLPPALPGASPPSPETSPTAPPPVPEKSAPPPSLIKPPKRPDATPSPSKNVRPSHAENSAPSSKQITAPSSESPTWIDKAHAYLKGVSISPQWQESVQAWWLLEVQFPATSAYRLPTVSKFRPQAMGNWIIAHHALTLMPEIPSSKASTFGAQWMQWWMAMQPSWRQTTETPLPLPVKPDGVGWGPLRKGGLTGFVLIMIGLAWWGVASDASPDWLLAMDDVNQSLKAIAAAPTTAKRVASSANAERSLKRARK</sequence>